<gene>
    <name evidence="3" type="ORF">ABT57_06375</name>
</gene>
<protein>
    <recommendedName>
        <fullName evidence="2">DUF6651 domain-containing protein</fullName>
    </recommendedName>
</protein>
<evidence type="ECO:0000313" key="3">
    <source>
        <dbReference type="EMBL" id="KLV10198.1"/>
    </source>
</evidence>
<feature type="region of interest" description="Disordered" evidence="1">
    <location>
        <begin position="16"/>
        <end position="52"/>
    </location>
</feature>
<proteinExistence type="predicted"/>
<evidence type="ECO:0000313" key="4">
    <source>
        <dbReference type="Proteomes" id="UP000035909"/>
    </source>
</evidence>
<name>A0A0J1HF16_9GAMM</name>
<keyword evidence="4" id="KW-1185">Reference proteome</keyword>
<dbReference type="Proteomes" id="UP000035909">
    <property type="component" value="Unassembled WGS sequence"/>
</dbReference>
<reference evidence="3 4" key="1">
    <citation type="submission" date="2015-05" db="EMBL/GenBank/DDBJ databases">
        <title>Photobacterium galathea sp. nov.</title>
        <authorList>
            <person name="Machado H."/>
            <person name="Gram L."/>
        </authorList>
    </citation>
    <scope>NUCLEOTIDE SEQUENCE [LARGE SCALE GENOMIC DNA]</scope>
    <source>
        <strain evidence="3 4">DSM 22954</strain>
    </source>
</reference>
<dbReference type="EMBL" id="LDOU01000006">
    <property type="protein sequence ID" value="KLV10198.1"/>
    <property type="molecule type" value="Genomic_DNA"/>
</dbReference>
<comment type="caution">
    <text evidence="3">The sequence shown here is derived from an EMBL/GenBank/DDBJ whole genome shotgun (WGS) entry which is preliminary data.</text>
</comment>
<evidence type="ECO:0000259" key="2">
    <source>
        <dbReference type="Pfam" id="PF20356"/>
    </source>
</evidence>
<dbReference type="AlphaFoldDB" id="A0A0J1HF16"/>
<accession>A0A0J1HF16</accession>
<dbReference type="STRING" id="320778.ABT57_06375"/>
<dbReference type="Pfam" id="PF20356">
    <property type="entry name" value="DUF6651"/>
    <property type="match status" value="1"/>
</dbReference>
<dbReference type="InterPro" id="IPR046593">
    <property type="entry name" value="DUF6651"/>
</dbReference>
<evidence type="ECO:0000256" key="1">
    <source>
        <dbReference type="SAM" id="MobiDB-lite"/>
    </source>
</evidence>
<organism evidence="3 4">
    <name type="scientific">Photobacterium ganghwense</name>
    <dbReference type="NCBI Taxonomy" id="320778"/>
    <lineage>
        <taxon>Bacteria</taxon>
        <taxon>Pseudomonadati</taxon>
        <taxon>Pseudomonadota</taxon>
        <taxon>Gammaproteobacteria</taxon>
        <taxon>Vibrionales</taxon>
        <taxon>Vibrionaceae</taxon>
        <taxon>Photobacterium</taxon>
    </lineage>
</organism>
<feature type="domain" description="DUF6651" evidence="2">
    <location>
        <begin position="143"/>
        <end position="251"/>
    </location>
</feature>
<feature type="compositionally biased region" description="Low complexity" evidence="1">
    <location>
        <begin position="36"/>
        <end position="46"/>
    </location>
</feature>
<sequence>MPFYLRKLMAQGGYMSEATNGEEAGGAGVADKGQEEQSQQDQQGQQDVEDVDSMKARLATLEQENASLLKDAMKKKEKLKAFGDVTPEKVQQLLAVEQERLAREQEEETRRLEEKGQWDALKSQMVEQHETELQGLRGQVEQANNEKAALHKQIIELTVGQSFSNSSFLREKTVLPATKARVLYGSHFEVNEQGQVIGYNKPAGCADRAPLVDAQGEPVGFEDAISRIIAADTDADHILRSSQKAGANSMTDFGIKPGQESQAKTIEQKLSSGLAKLMK</sequence>
<dbReference type="PATRIC" id="fig|320778.3.peg.1372"/>